<organism evidence="4 5">
    <name type="scientific">Aegilops tauschii subsp. strangulata</name>
    <name type="common">Goatgrass</name>
    <dbReference type="NCBI Taxonomy" id="200361"/>
    <lineage>
        <taxon>Eukaryota</taxon>
        <taxon>Viridiplantae</taxon>
        <taxon>Streptophyta</taxon>
        <taxon>Embryophyta</taxon>
        <taxon>Tracheophyta</taxon>
        <taxon>Spermatophyta</taxon>
        <taxon>Magnoliopsida</taxon>
        <taxon>Liliopsida</taxon>
        <taxon>Poales</taxon>
        <taxon>Poaceae</taxon>
        <taxon>BOP clade</taxon>
        <taxon>Pooideae</taxon>
        <taxon>Triticodae</taxon>
        <taxon>Triticeae</taxon>
        <taxon>Triticinae</taxon>
        <taxon>Aegilops</taxon>
    </lineage>
</organism>
<dbReference type="InterPro" id="IPR000719">
    <property type="entry name" value="Prot_kinase_dom"/>
</dbReference>
<dbReference type="InterPro" id="IPR011009">
    <property type="entry name" value="Kinase-like_dom_sf"/>
</dbReference>
<keyword evidence="2" id="KW-0067">ATP-binding</keyword>
<reference evidence="4" key="5">
    <citation type="journal article" date="2021" name="G3 (Bethesda)">
        <title>Aegilops tauschii genome assembly Aet v5.0 features greater sequence contiguity and improved annotation.</title>
        <authorList>
            <person name="Wang L."/>
            <person name="Zhu T."/>
            <person name="Rodriguez J.C."/>
            <person name="Deal K.R."/>
            <person name="Dubcovsky J."/>
            <person name="McGuire P.E."/>
            <person name="Lux T."/>
            <person name="Spannagl M."/>
            <person name="Mayer K.F.X."/>
            <person name="Baldrich P."/>
            <person name="Meyers B.C."/>
            <person name="Huo N."/>
            <person name="Gu Y.Q."/>
            <person name="Zhou H."/>
            <person name="Devos K.M."/>
            <person name="Bennetzen J.L."/>
            <person name="Unver T."/>
            <person name="Budak H."/>
            <person name="Gulick P.J."/>
            <person name="Galiba G."/>
            <person name="Kalapos B."/>
            <person name="Nelson D.R."/>
            <person name="Li P."/>
            <person name="You F.M."/>
            <person name="Luo M.C."/>
            <person name="Dvorak J."/>
        </authorList>
    </citation>
    <scope>NUCLEOTIDE SEQUENCE [LARGE SCALE GENOMIC DNA]</scope>
    <source>
        <strain evidence="4">cv. AL8/78</strain>
    </source>
</reference>
<dbReference type="GO" id="GO:0004672">
    <property type="term" value="F:protein kinase activity"/>
    <property type="evidence" value="ECO:0007669"/>
    <property type="project" value="InterPro"/>
</dbReference>
<dbReference type="Gramene" id="AET7Gv20000400.3">
    <property type="protein sequence ID" value="AET7Gv20000400.3"/>
    <property type="gene ID" value="AET7Gv20000400"/>
</dbReference>
<dbReference type="PROSITE" id="PS50011">
    <property type="entry name" value="PROTEIN_KINASE_DOM"/>
    <property type="match status" value="1"/>
</dbReference>
<evidence type="ECO:0000259" key="3">
    <source>
        <dbReference type="PROSITE" id="PS50011"/>
    </source>
</evidence>
<dbReference type="AlphaFoldDB" id="A0A453Q8Y9"/>
<reference evidence="5" key="1">
    <citation type="journal article" date="2014" name="Science">
        <title>Ancient hybridizations among the ancestral genomes of bread wheat.</title>
        <authorList>
            <consortium name="International Wheat Genome Sequencing Consortium,"/>
            <person name="Marcussen T."/>
            <person name="Sandve S.R."/>
            <person name="Heier L."/>
            <person name="Spannagl M."/>
            <person name="Pfeifer M."/>
            <person name="Jakobsen K.S."/>
            <person name="Wulff B.B."/>
            <person name="Steuernagel B."/>
            <person name="Mayer K.F."/>
            <person name="Olsen O.A."/>
        </authorList>
    </citation>
    <scope>NUCLEOTIDE SEQUENCE [LARGE SCALE GENOMIC DNA]</scope>
    <source>
        <strain evidence="5">cv. AL8/78</strain>
    </source>
</reference>
<keyword evidence="1" id="KW-0547">Nucleotide-binding</keyword>
<evidence type="ECO:0000313" key="5">
    <source>
        <dbReference type="Proteomes" id="UP000015105"/>
    </source>
</evidence>
<dbReference type="PANTHER" id="PTHR27007">
    <property type="match status" value="1"/>
</dbReference>
<keyword evidence="5" id="KW-1185">Reference proteome</keyword>
<feature type="domain" description="Protein kinase" evidence="3">
    <location>
        <begin position="1"/>
        <end position="127"/>
    </location>
</feature>
<dbReference type="EnsemblPlants" id="AET7Gv20000400.3">
    <property type="protein sequence ID" value="AET7Gv20000400.3"/>
    <property type="gene ID" value="AET7Gv20000400"/>
</dbReference>
<dbReference type="InterPro" id="IPR050528">
    <property type="entry name" value="L-type_Lectin-RKs"/>
</dbReference>
<sequence>MNGRLGLGDFGLSRLYDHGTDPQTTRVVSTMGYFAPELARTGKATPLTDVYAFGIFFLEVTCGQRPIIDNGQEEDDGSEIMIDWVVEHWRKGSLTDTLDRRLRGSNCNPDEVHLALKLGLLCAHPFGNVRPSMRQVMQYLDGETPLPELMPTNLSYSMMGVLQNDGFSQYASLSAAVSSRNGSHSE</sequence>
<reference evidence="4" key="3">
    <citation type="journal article" date="2017" name="Nature">
        <title>Genome sequence of the progenitor of the wheat D genome Aegilops tauschii.</title>
        <authorList>
            <person name="Luo M.C."/>
            <person name="Gu Y.Q."/>
            <person name="Puiu D."/>
            <person name="Wang H."/>
            <person name="Twardziok S.O."/>
            <person name="Deal K.R."/>
            <person name="Huo N."/>
            <person name="Zhu T."/>
            <person name="Wang L."/>
            <person name="Wang Y."/>
            <person name="McGuire P.E."/>
            <person name="Liu S."/>
            <person name="Long H."/>
            <person name="Ramasamy R.K."/>
            <person name="Rodriguez J.C."/>
            <person name="Van S.L."/>
            <person name="Yuan L."/>
            <person name="Wang Z."/>
            <person name="Xia Z."/>
            <person name="Xiao L."/>
            <person name="Anderson O.D."/>
            <person name="Ouyang S."/>
            <person name="Liang Y."/>
            <person name="Zimin A.V."/>
            <person name="Pertea G."/>
            <person name="Qi P."/>
            <person name="Bennetzen J.L."/>
            <person name="Dai X."/>
            <person name="Dawson M.W."/>
            <person name="Muller H.G."/>
            <person name="Kugler K."/>
            <person name="Rivarola-Duarte L."/>
            <person name="Spannagl M."/>
            <person name="Mayer K.F.X."/>
            <person name="Lu F.H."/>
            <person name="Bevan M.W."/>
            <person name="Leroy P."/>
            <person name="Li P."/>
            <person name="You F.M."/>
            <person name="Sun Q."/>
            <person name="Liu Z."/>
            <person name="Lyons E."/>
            <person name="Wicker T."/>
            <person name="Salzberg S.L."/>
            <person name="Devos K.M."/>
            <person name="Dvorak J."/>
        </authorList>
    </citation>
    <scope>NUCLEOTIDE SEQUENCE [LARGE SCALE GENOMIC DNA]</scope>
    <source>
        <strain evidence="4">cv. AL8/78</strain>
    </source>
</reference>
<evidence type="ECO:0000313" key="4">
    <source>
        <dbReference type="EnsemblPlants" id="AET7Gv20000400.4"/>
    </source>
</evidence>
<reference evidence="4" key="4">
    <citation type="submission" date="2019-03" db="UniProtKB">
        <authorList>
            <consortium name="EnsemblPlants"/>
        </authorList>
    </citation>
    <scope>IDENTIFICATION</scope>
</reference>
<dbReference type="Gramene" id="AET7Gv20000400.4">
    <property type="protein sequence ID" value="AET7Gv20000400.4"/>
    <property type="gene ID" value="AET7Gv20000400"/>
</dbReference>
<dbReference type="Gene3D" id="1.10.510.10">
    <property type="entry name" value="Transferase(Phosphotransferase) domain 1"/>
    <property type="match status" value="1"/>
</dbReference>
<dbReference type="Gramene" id="AET7Gv20000400.2">
    <property type="protein sequence ID" value="AET7Gv20000400.2"/>
    <property type="gene ID" value="AET7Gv20000400"/>
</dbReference>
<protein>
    <recommendedName>
        <fullName evidence="3">Protein kinase domain-containing protein</fullName>
    </recommendedName>
</protein>
<evidence type="ECO:0000256" key="2">
    <source>
        <dbReference type="ARBA" id="ARBA00022840"/>
    </source>
</evidence>
<dbReference type="Proteomes" id="UP000015105">
    <property type="component" value="Chromosome 7D"/>
</dbReference>
<proteinExistence type="predicted"/>
<dbReference type="GO" id="GO:0005524">
    <property type="term" value="F:ATP binding"/>
    <property type="evidence" value="ECO:0007669"/>
    <property type="project" value="UniProtKB-KW"/>
</dbReference>
<dbReference type="EnsemblPlants" id="AET7Gv20000400.2">
    <property type="protein sequence ID" value="AET7Gv20000400.2"/>
    <property type="gene ID" value="AET7Gv20000400"/>
</dbReference>
<evidence type="ECO:0000256" key="1">
    <source>
        <dbReference type="ARBA" id="ARBA00022741"/>
    </source>
</evidence>
<dbReference type="SUPFAM" id="SSF56112">
    <property type="entry name" value="Protein kinase-like (PK-like)"/>
    <property type="match status" value="1"/>
</dbReference>
<dbReference type="STRING" id="200361.A0A453Q8Y9"/>
<accession>A0A453Q8Y9</accession>
<reference evidence="5" key="2">
    <citation type="journal article" date="2017" name="Nat. Plants">
        <title>The Aegilops tauschii genome reveals multiple impacts of transposons.</title>
        <authorList>
            <person name="Zhao G."/>
            <person name="Zou C."/>
            <person name="Li K."/>
            <person name="Wang K."/>
            <person name="Li T."/>
            <person name="Gao L."/>
            <person name="Zhang X."/>
            <person name="Wang H."/>
            <person name="Yang Z."/>
            <person name="Liu X."/>
            <person name="Jiang W."/>
            <person name="Mao L."/>
            <person name="Kong X."/>
            <person name="Jiao Y."/>
            <person name="Jia J."/>
        </authorList>
    </citation>
    <scope>NUCLEOTIDE SEQUENCE [LARGE SCALE GENOMIC DNA]</scope>
    <source>
        <strain evidence="5">cv. AL8/78</strain>
    </source>
</reference>
<name>A0A453Q8Y9_AEGTS</name>
<dbReference type="EnsemblPlants" id="AET7Gv20000400.4">
    <property type="protein sequence ID" value="AET7Gv20000400.4"/>
    <property type="gene ID" value="AET7Gv20000400"/>
</dbReference>
<dbReference type="Pfam" id="PF00069">
    <property type="entry name" value="Pkinase"/>
    <property type="match status" value="1"/>
</dbReference>